<organism evidence="2 3">
    <name type="scientific">Acropora cervicornis</name>
    <name type="common">Staghorn coral</name>
    <dbReference type="NCBI Taxonomy" id="6130"/>
    <lineage>
        <taxon>Eukaryota</taxon>
        <taxon>Metazoa</taxon>
        <taxon>Cnidaria</taxon>
        <taxon>Anthozoa</taxon>
        <taxon>Hexacorallia</taxon>
        <taxon>Scleractinia</taxon>
        <taxon>Astrocoeniina</taxon>
        <taxon>Acroporidae</taxon>
        <taxon>Acropora</taxon>
    </lineage>
</organism>
<reference evidence="2" key="1">
    <citation type="journal article" date="2023" name="G3 (Bethesda)">
        <title>Whole genome assembly and annotation of the endangered Caribbean coral Acropora cervicornis.</title>
        <authorList>
            <person name="Selwyn J.D."/>
            <person name="Vollmer S.V."/>
        </authorList>
    </citation>
    <scope>NUCLEOTIDE SEQUENCE</scope>
    <source>
        <strain evidence="2">K2</strain>
    </source>
</reference>
<proteinExistence type="predicted"/>
<name>A0AAD9VCX8_ACRCE</name>
<dbReference type="Proteomes" id="UP001249851">
    <property type="component" value="Unassembled WGS sequence"/>
</dbReference>
<dbReference type="EMBL" id="JARQWQ010000010">
    <property type="protein sequence ID" value="KAK2569432.1"/>
    <property type="molecule type" value="Genomic_DNA"/>
</dbReference>
<reference evidence="2" key="2">
    <citation type="journal article" date="2023" name="Science">
        <title>Genomic signatures of disease resistance in endangered staghorn corals.</title>
        <authorList>
            <person name="Vollmer S.V."/>
            <person name="Selwyn J.D."/>
            <person name="Despard B.A."/>
            <person name="Roesel C.L."/>
        </authorList>
    </citation>
    <scope>NUCLEOTIDE SEQUENCE</scope>
    <source>
        <strain evidence="2">K2</strain>
    </source>
</reference>
<evidence type="ECO:0000256" key="1">
    <source>
        <dbReference type="SAM" id="Coils"/>
    </source>
</evidence>
<gene>
    <name evidence="2" type="ORF">P5673_006359</name>
</gene>
<protein>
    <submittedName>
        <fullName evidence="2">Uncharacterized protein</fullName>
    </submittedName>
</protein>
<dbReference type="AlphaFoldDB" id="A0AAD9VCX8"/>
<evidence type="ECO:0000313" key="3">
    <source>
        <dbReference type="Proteomes" id="UP001249851"/>
    </source>
</evidence>
<feature type="coiled-coil region" evidence="1">
    <location>
        <begin position="287"/>
        <end position="314"/>
    </location>
</feature>
<evidence type="ECO:0000313" key="2">
    <source>
        <dbReference type="EMBL" id="KAK2569432.1"/>
    </source>
</evidence>
<accession>A0AAD9VCX8</accession>
<comment type="caution">
    <text evidence="2">The sequence shown here is derived from an EMBL/GenBank/DDBJ whole genome shotgun (WGS) entry which is preliminary data.</text>
</comment>
<keyword evidence="3" id="KW-1185">Reference proteome</keyword>
<keyword evidence="1" id="KW-0175">Coiled coil</keyword>
<sequence>MPHLKVNINGKRYTISGLSRKTCSKQILCALAKVDAELRANTKSNEEEDKPAFRNSTIEKRCTLRSRRRNENTNARGKSKLKRYDGDQWKAKVGREKVRLVEKISRLENKGIQTSNGMLEKLGQMNETQQECVSEIREKCEAAVPGSNTTGLHASMENNALSATGAEGEVIFVNNAKDTDQDTGISELYSDSSFENKHLLSKNEKRSVAVSSKGKNLNHTETPVHAKCVSTSTDPVQVDVTDEQMREPEKVEPAENHFIVAQLIGIETDDENSKQCKSNCIYVDSDCEDLREEIKRIQIDLKLTETKLAEQNQMIRSLGTEFKDVKKNNSVANEIDFEIEHIDGLKKELRLSNQLYEYQKLESLANSLELDRVESRISRKRWHVKSLLKELSYVKKPSTEWSRHFKMHDYLSEGTLV</sequence>